<dbReference type="EMBL" id="QJKJ01009423">
    <property type="protein sequence ID" value="RDX76657.1"/>
    <property type="molecule type" value="Genomic_DNA"/>
</dbReference>
<gene>
    <name evidence="1" type="ORF">CR513_43334</name>
</gene>
<reference evidence="1" key="1">
    <citation type="submission" date="2018-05" db="EMBL/GenBank/DDBJ databases">
        <title>Draft genome of Mucuna pruriens seed.</title>
        <authorList>
            <person name="Nnadi N.E."/>
            <person name="Vos R."/>
            <person name="Hasami M.H."/>
            <person name="Devisetty U.K."/>
            <person name="Aguiy J.C."/>
        </authorList>
    </citation>
    <scope>NUCLEOTIDE SEQUENCE [LARGE SCALE GENOMIC DNA]</scope>
    <source>
        <strain evidence="1">JCA_2017</strain>
    </source>
</reference>
<organism evidence="1 2">
    <name type="scientific">Mucuna pruriens</name>
    <name type="common">Velvet bean</name>
    <name type="synonym">Dolichos pruriens</name>
    <dbReference type="NCBI Taxonomy" id="157652"/>
    <lineage>
        <taxon>Eukaryota</taxon>
        <taxon>Viridiplantae</taxon>
        <taxon>Streptophyta</taxon>
        <taxon>Embryophyta</taxon>
        <taxon>Tracheophyta</taxon>
        <taxon>Spermatophyta</taxon>
        <taxon>Magnoliopsida</taxon>
        <taxon>eudicotyledons</taxon>
        <taxon>Gunneridae</taxon>
        <taxon>Pentapetalae</taxon>
        <taxon>rosids</taxon>
        <taxon>fabids</taxon>
        <taxon>Fabales</taxon>
        <taxon>Fabaceae</taxon>
        <taxon>Papilionoideae</taxon>
        <taxon>50 kb inversion clade</taxon>
        <taxon>NPAAA clade</taxon>
        <taxon>indigoferoid/millettioid clade</taxon>
        <taxon>Phaseoleae</taxon>
        <taxon>Mucuna</taxon>
    </lineage>
</organism>
<accession>A0A371FED0</accession>
<dbReference type="AlphaFoldDB" id="A0A371FED0"/>
<evidence type="ECO:0000313" key="1">
    <source>
        <dbReference type="EMBL" id="RDX76657.1"/>
    </source>
</evidence>
<keyword evidence="2" id="KW-1185">Reference proteome</keyword>
<name>A0A371FED0_MUCPR</name>
<feature type="non-terminal residue" evidence="1">
    <location>
        <position position="1"/>
    </location>
</feature>
<comment type="caution">
    <text evidence="1">The sequence shown here is derived from an EMBL/GenBank/DDBJ whole genome shotgun (WGS) entry which is preliminary data.</text>
</comment>
<sequence>MKGNLIVVKAEKITTNLYTLLGDTLKLQLKPRRSNDDVASQSRRLWTIVLVYYNTCTCFIWMKGHTIDHISSSPLYLLVL</sequence>
<proteinExistence type="predicted"/>
<protein>
    <submittedName>
        <fullName evidence="1">Uncharacterized protein</fullName>
    </submittedName>
</protein>
<dbReference type="Proteomes" id="UP000257109">
    <property type="component" value="Unassembled WGS sequence"/>
</dbReference>
<evidence type="ECO:0000313" key="2">
    <source>
        <dbReference type="Proteomes" id="UP000257109"/>
    </source>
</evidence>